<evidence type="ECO:0000313" key="2">
    <source>
        <dbReference type="Proteomes" id="UP000634136"/>
    </source>
</evidence>
<comment type="caution">
    <text evidence="1">The sequence shown here is derived from an EMBL/GenBank/DDBJ whole genome shotgun (WGS) entry which is preliminary data.</text>
</comment>
<evidence type="ECO:0000313" key="1">
    <source>
        <dbReference type="EMBL" id="KAF7843232.1"/>
    </source>
</evidence>
<reference evidence="1" key="1">
    <citation type="submission" date="2020-09" db="EMBL/GenBank/DDBJ databases">
        <title>Genome-Enabled Discovery of Anthraquinone Biosynthesis in Senna tora.</title>
        <authorList>
            <person name="Kang S.-H."/>
            <person name="Pandey R.P."/>
            <person name="Lee C.-M."/>
            <person name="Sim J.-S."/>
            <person name="Jeong J.-T."/>
            <person name="Choi B.-S."/>
            <person name="Jung M."/>
            <person name="Ginzburg D."/>
            <person name="Zhao K."/>
            <person name="Won S.Y."/>
            <person name="Oh T.-J."/>
            <person name="Yu Y."/>
            <person name="Kim N.-H."/>
            <person name="Lee O.R."/>
            <person name="Lee T.-H."/>
            <person name="Bashyal P."/>
            <person name="Kim T.-S."/>
            <person name="Lee W.-H."/>
            <person name="Kawkins C."/>
            <person name="Kim C.-K."/>
            <person name="Kim J.S."/>
            <person name="Ahn B.O."/>
            <person name="Rhee S.Y."/>
            <person name="Sohng J.K."/>
        </authorList>
    </citation>
    <scope>NUCLEOTIDE SEQUENCE</scope>
    <source>
        <tissue evidence="1">Leaf</tissue>
    </source>
</reference>
<dbReference type="EMBL" id="JAAIUW010000001">
    <property type="protein sequence ID" value="KAF7843232.1"/>
    <property type="molecule type" value="Genomic_DNA"/>
</dbReference>
<sequence length="100" mass="11013">MEDSIRRQKPDADAAYSSPEASSCITTRFVFFGAGEHVCSPSTSASGSSVLILIIAASVSSDLRHLRRLHHECIYIGSSSSRFPIIFFFLFHSSSRFPIL</sequence>
<gene>
    <name evidence="1" type="ORF">G2W53_000137</name>
</gene>
<protein>
    <submittedName>
        <fullName evidence="1">Uncharacterized protein</fullName>
    </submittedName>
</protein>
<proteinExistence type="predicted"/>
<keyword evidence="2" id="KW-1185">Reference proteome</keyword>
<organism evidence="1 2">
    <name type="scientific">Senna tora</name>
    <dbReference type="NCBI Taxonomy" id="362788"/>
    <lineage>
        <taxon>Eukaryota</taxon>
        <taxon>Viridiplantae</taxon>
        <taxon>Streptophyta</taxon>
        <taxon>Embryophyta</taxon>
        <taxon>Tracheophyta</taxon>
        <taxon>Spermatophyta</taxon>
        <taxon>Magnoliopsida</taxon>
        <taxon>eudicotyledons</taxon>
        <taxon>Gunneridae</taxon>
        <taxon>Pentapetalae</taxon>
        <taxon>rosids</taxon>
        <taxon>fabids</taxon>
        <taxon>Fabales</taxon>
        <taxon>Fabaceae</taxon>
        <taxon>Caesalpinioideae</taxon>
        <taxon>Cassia clade</taxon>
        <taxon>Senna</taxon>
    </lineage>
</organism>
<name>A0A834XFA6_9FABA</name>
<accession>A0A834XFA6</accession>
<dbReference type="Proteomes" id="UP000634136">
    <property type="component" value="Unassembled WGS sequence"/>
</dbReference>
<dbReference type="AlphaFoldDB" id="A0A834XFA6"/>